<dbReference type="RefSeq" id="WP_132477986.1">
    <property type="nucleotide sequence ID" value="NZ_JBHRVM010000001.1"/>
</dbReference>
<protein>
    <submittedName>
        <fullName evidence="1">Tail tube protein</fullName>
    </submittedName>
</protein>
<evidence type="ECO:0000313" key="1">
    <source>
        <dbReference type="EMBL" id="TCU93948.1"/>
    </source>
</evidence>
<accession>A0A4R3UU03</accession>
<sequence>MGQKVAGTVYFKVDGRQLTVTGEAEAPVGDVTRDTIAPGYFSEVDRVPYLKVSAVHTPDFPLDEITQGTDMTVQCDFKNGKSYVLSGAYLVGETTSTGDDGKVALEFHGNEGRWVQ</sequence>
<dbReference type="OrthoDB" id="8688567at2"/>
<evidence type="ECO:0000313" key="2">
    <source>
        <dbReference type="Proteomes" id="UP000294692"/>
    </source>
</evidence>
<name>A0A4R3UU03_9BURK</name>
<dbReference type="InterPro" id="IPR019596">
    <property type="entry name" value="Phage_Mu_GpM_tail_tub"/>
</dbReference>
<dbReference type="Proteomes" id="UP000294692">
    <property type="component" value="Unassembled WGS sequence"/>
</dbReference>
<reference evidence="1 2" key="1">
    <citation type="submission" date="2019-03" db="EMBL/GenBank/DDBJ databases">
        <title>Genomic Encyclopedia of Type Strains, Phase IV (KMG-IV): sequencing the most valuable type-strain genomes for metagenomic binning, comparative biology and taxonomic classification.</title>
        <authorList>
            <person name="Goeker M."/>
        </authorList>
    </citation>
    <scope>NUCLEOTIDE SEQUENCE [LARGE SCALE GENOMIC DNA]</scope>
    <source>
        <strain evidence="1 2">DSM 100048</strain>
    </source>
</reference>
<gene>
    <name evidence="1" type="ORF">EV686_110116</name>
</gene>
<dbReference type="EMBL" id="SMBX01000010">
    <property type="protein sequence ID" value="TCU93948.1"/>
    <property type="molecule type" value="Genomic_DNA"/>
</dbReference>
<organism evidence="1 2">
    <name type="scientific">Paracandidimonas soli</name>
    <dbReference type="NCBI Taxonomy" id="1917182"/>
    <lineage>
        <taxon>Bacteria</taxon>
        <taxon>Pseudomonadati</taxon>
        <taxon>Pseudomonadota</taxon>
        <taxon>Betaproteobacteria</taxon>
        <taxon>Burkholderiales</taxon>
        <taxon>Alcaligenaceae</taxon>
        <taxon>Paracandidimonas</taxon>
    </lineage>
</organism>
<dbReference type="Pfam" id="PF10618">
    <property type="entry name" value="Tail_tube"/>
    <property type="match status" value="1"/>
</dbReference>
<keyword evidence="2" id="KW-1185">Reference proteome</keyword>
<proteinExistence type="predicted"/>
<dbReference type="AlphaFoldDB" id="A0A4R3UU03"/>
<comment type="caution">
    <text evidence="1">The sequence shown here is derived from an EMBL/GenBank/DDBJ whole genome shotgun (WGS) entry which is preliminary data.</text>
</comment>